<reference evidence="4" key="1">
    <citation type="submission" date="2017-02" db="UniProtKB">
        <authorList>
            <consortium name="WormBaseParasite"/>
        </authorList>
    </citation>
    <scope>IDENTIFICATION</scope>
</reference>
<dbReference type="EMBL" id="UYSL01001028">
    <property type="protein sequence ID" value="VDL64745.1"/>
    <property type="molecule type" value="Genomic_DNA"/>
</dbReference>
<dbReference type="SUPFAM" id="SSF81837">
    <property type="entry name" value="BEACH domain"/>
    <property type="match status" value="1"/>
</dbReference>
<dbReference type="SMART" id="SM01026">
    <property type="entry name" value="Beach"/>
    <property type="match status" value="1"/>
</dbReference>
<sequence length="181" mass="20529">MKSDVWNENAFKELLIPAVVGFTSNDCSDVERKTLLGATVVLRKLPSTFSFSSEATTTTNEQTCDDRWKDIASRFGACYARLEGVLNLIQNFSKATSKWVNGAMSNYDYILELNKAAGRVRGEVHNHPVFPWVCDFKEANGGWRDLSKTKYRLTKGDDQLGFVQVWRFFLDSTEAVLIRNI</sequence>
<dbReference type="Pfam" id="PF02138">
    <property type="entry name" value="Beach"/>
    <property type="match status" value="1"/>
</dbReference>
<dbReference type="InterPro" id="IPR036372">
    <property type="entry name" value="BEACH_dom_sf"/>
</dbReference>
<dbReference type="Gene3D" id="1.10.1540.10">
    <property type="entry name" value="BEACH domain"/>
    <property type="match status" value="1"/>
</dbReference>
<gene>
    <name evidence="2" type="ORF">NBR_LOCUS1353</name>
</gene>
<dbReference type="Proteomes" id="UP000271162">
    <property type="component" value="Unassembled WGS sequence"/>
</dbReference>
<evidence type="ECO:0000313" key="3">
    <source>
        <dbReference type="Proteomes" id="UP000271162"/>
    </source>
</evidence>
<evidence type="ECO:0000259" key="1">
    <source>
        <dbReference type="PROSITE" id="PS50197"/>
    </source>
</evidence>
<proteinExistence type="predicted"/>
<evidence type="ECO:0000313" key="4">
    <source>
        <dbReference type="WBParaSite" id="NBR_0000135201-mRNA-1"/>
    </source>
</evidence>
<dbReference type="PANTHER" id="PTHR46866">
    <property type="entry name" value="GH12955P"/>
    <property type="match status" value="1"/>
</dbReference>
<name>A0A0N4XFQ0_NIPBR</name>
<feature type="domain" description="BEACH" evidence="1">
    <location>
        <begin position="84"/>
        <end position="181"/>
    </location>
</feature>
<dbReference type="WBParaSite" id="NBR_0000135201-mRNA-1">
    <property type="protein sequence ID" value="NBR_0000135201-mRNA-1"/>
    <property type="gene ID" value="NBR_0000135201"/>
</dbReference>
<accession>A0A0N4XFQ0</accession>
<dbReference type="STRING" id="27835.A0A0N4XFQ0"/>
<reference evidence="2 3" key="2">
    <citation type="submission" date="2018-11" db="EMBL/GenBank/DDBJ databases">
        <authorList>
            <consortium name="Pathogen Informatics"/>
        </authorList>
    </citation>
    <scope>NUCLEOTIDE SEQUENCE [LARGE SCALE GENOMIC DNA]</scope>
</reference>
<dbReference type="InterPro" id="IPR000409">
    <property type="entry name" value="BEACH_dom"/>
</dbReference>
<dbReference type="AlphaFoldDB" id="A0A0N4XFQ0"/>
<dbReference type="PANTHER" id="PTHR46866:SF1">
    <property type="entry name" value="GH12955P"/>
    <property type="match status" value="1"/>
</dbReference>
<dbReference type="PROSITE" id="PS50197">
    <property type="entry name" value="BEACH"/>
    <property type="match status" value="1"/>
</dbReference>
<protein>
    <submittedName>
        <fullName evidence="4">BEACH domain-containing protein</fullName>
    </submittedName>
</protein>
<keyword evidence="3" id="KW-1185">Reference proteome</keyword>
<organism evidence="4">
    <name type="scientific">Nippostrongylus brasiliensis</name>
    <name type="common">Rat hookworm</name>
    <dbReference type="NCBI Taxonomy" id="27835"/>
    <lineage>
        <taxon>Eukaryota</taxon>
        <taxon>Metazoa</taxon>
        <taxon>Ecdysozoa</taxon>
        <taxon>Nematoda</taxon>
        <taxon>Chromadorea</taxon>
        <taxon>Rhabditida</taxon>
        <taxon>Rhabditina</taxon>
        <taxon>Rhabditomorpha</taxon>
        <taxon>Strongyloidea</taxon>
        <taxon>Heligmosomidae</taxon>
        <taxon>Nippostrongylus</taxon>
    </lineage>
</organism>
<evidence type="ECO:0000313" key="2">
    <source>
        <dbReference type="EMBL" id="VDL64745.1"/>
    </source>
</evidence>